<feature type="transmembrane region" description="Helical" evidence="2">
    <location>
        <begin position="239"/>
        <end position="258"/>
    </location>
</feature>
<dbReference type="RefSeq" id="WP_094168223.1">
    <property type="nucleotide sequence ID" value="NZ_CP059075.1"/>
</dbReference>
<evidence type="ECO:0000259" key="5">
    <source>
        <dbReference type="Pfam" id="PF20990"/>
    </source>
</evidence>
<dbReference type="Proteomes" id="UP000596329">
    <property type="component" value="Chromosome"/>
</dbReference>
<feature type="transmembrane region" description="Helical" evidence="2">
    <location>
        <begin position="418"/>
        <end position="438"/>
    </location>
</feature>
<feature type="signal peptide" evidence="3">
    <location>
        <begin position="1"/>
        <end position="22"/>
    </location>
</feature>
<keyword evidence="2" id="KW-1133">Transmembrane helix</keyword>
<dbReference type="InterPro" id="IPR018702">
    <property type="entry name" value="DUF2207"/>
</dbReference>
<evidence type="ECO:0000256" key="1">
    <source>
        <dbReference type="SAM" id="MobiDB-lite"/>
    </source>
</evidence>
<organism evidence="6 7">
    <name type="scientific">Flavobacterium psychrophilum</name>
    <dbReference type="NCBI Taxonomy" id="96345"/>
    <lineage>
        <taxon>Bacteria</taxon>
        <taxon>Pseudomonadati</taxon>
        <taxon>Bacteroidota</taxon>
        <taxon>Flavobacteriia</taxon>
        <taxon>Flavobacteriales</taxon>
        <taxon>Flavobacteriaceae</taxon>
        <taxon>Flavobacterium</taxon>
    </lineage>
</organism>
<feature type="region of interest" description="Disordered" evidence="1">
    <location>
        <begin position="590"/>
        <end position="635"/>
    </location>
</feature>
<evidence type="ECO:0000256" key="2">
    <source>
        <dbReference type="SAM" id="Phobius"/>
    </source>
</evidence>
<feature type="domain" description="Predicted membrane protein YciQ-like C-terminal" evidence="5">
    <location>
        <begin position="274"/>
        <end position="557"/>
    </location>
</feature>
<dbReference type="InterPro" id="IPR048389">
    <property type="entry name" value="YciQ-like_C"/>
</dbReference>
<evidence type="ECO:0000313" key="6">
    <source>
        <dbReference type="EMBL" id="QRE02746.1"/>
    </source>
</evidence>
<keyword evidence="2" id="KW-0812">Transmembrane</keyword>
<keyword evidence="2" id="KW-0472">Membrane</keyword>
<name>A0A7U2NCR3_FLAPS</name>
<dbReference type="EMBL" id="CP059075">
    <property type="protein sequence ID" value="QRE02746.1"/>
    <property type="molecule type" value="Genomic_DNA"/>
</dbReference>
<feature type="transmembrane region" description="Helical" evidence="2">
    <location>
        <begin position="396"/>
        <end position="412"/>
    </location>
</feature>
<reference evidence="6 7" key="1">
    <citation type="submission" date="2020-07" db="EMBL/GenBank/DDBJ databases">
        <title>Genomic characterization of Flavobacterium psychrophilum strains.</title>
        <authorList>
            <person name="Castillo D."/>
            <person name="Jorgensen J."/>
            <person name="Middelboe M."/>
        </authorList>
    </citation>
    <scope>NUCLEOTIDE SEQUENCE [LARGE SCALE GENOMIC DNA]</scope>
    <source>
        <strain evidence="6 7">FPS-R7</strain>
    </source>
</reference>
<feature type="transmembrane region" description="Helical" evidence="2">
    <location>
        <begin position="450"/>
        <end position="472"/>
    </location>
</feature>
<sequence>MKKQIKNILGLLLTLCFAYTNAQERILNFDTKIKVEQSGIIKVLENITIKAERVQFLHGLLRTLPLTRKDNYGNNINVGYTIDYIKKDGIEEKYFTKESDGNWKIYIGNKDIDLATGIYVYQIAYSVPYQIGYFDDYDEIYWNVTGNEWQIPINKVSCELLLPKDSDAFLNIHSYTGYKGAKASEGSEKLNDHKTRAYFYANNLKSNQGLTVAASFPKGVVSPASALQKTASIYSKIKGTLWLTLFAIGMFIFYFLQWQKNGKDPKKKTIIAQFRPPFNWSPAIVGYVYNKGVNDKIYMASMVNTAIKGAIKLTSTVEKSLFTTKKLYEIVVLNTEVPHLSEEEKALFKPIAKKKKLLVSRTYYDVFAKAYTGWITSVTNQININSYYTSNTRKKIIGFLVLVNMGLFFVLLSNSSGYINYGFFIMLIIGSSATTYWLSKKTEKIGMQILRAVLCFFVVIPTIFTYFASLFFKSWIEIAVQGFIFIAYIIYCINLGKYTIKGSEAIEKLEGFKLYLETAEKNKMNMLNPPELTPELFEELLPYAIALNVDVVWGKQFETLLETAKYNPEWYSGDDSYKTPERFISNLGDAVGASRVDPTPSRSSSSDGSSGSWNSGSSGGGSSGGGGGGGGGGGW</sequence>
<evidence type="ECO:0000313" key="7">
    <source>
        <dbReference type="Proteomes" id="UP000596329"/>
    </source>
</evidence>
<accession>A0A7U2NCR3</accession>
<dbReference type="Pfam" id="PF09972">
    <property type="entry name" value="DUF2207"/>
    <property type="match status" value="1"/>
</dbReference>
<proteinExistence type="predicted"/>
<feature type="chain" id="PRO_5034188859" evidence="3">
    <location>
        <begin position="23"/>
        <end position="635"/>
    </location>
</feature>
<feature type="compositionally biased region" description="Gly residues" evidence="1">
    <location>
        <begin position="617"/>
        <end position="635"/>
    </location>
</feature>
<evidence type="ECO:0000256" key="3">
    <source>
        <dbReference type="SAM" id="SignalP"/>
    </source>
</evidence>
<dbReference type="Pfam" id="PF20990">
    <property type="entry name" value="DUF2207_C"/>
    <property type="match status" value="1"/>
</dbReference>
<feature type="transmembrane region" description="Helical" evidence="2">
    <location>
        <begin position="478"/>
        <end position="496"/>
    </location>
</feature>
<gene>
    <name evidence="6" type="ORF">H0H26_07380</name>
</gene>
<evidence type="ECO:0000259" key="4">
    <source>
        <dbReference type="Pfam" id="PF09972"/>
    </source>
</evidence>
<keyword evidence="3" id="KW-0732">Signal</keyword>
<feature type="domain" description="DUF2207" evidence="4">
    <location>
        <begin position="25"/>
        <end position="216"/>
    </location>
</feature>
<dbReference type="AlphaFoldDB" id="A0A7U2NCR3"/>
<feature type="compositionally biased region" description="Low complexity" evidence="1">
    <location>
        <begin position="601"/>
        <end position="616"/>
    </location>
</feature>
<protein>
    <submittedName>
        <fullName evidence="6">DUF2207 domain-containing protein</fullName>
    </submittedName>
</protein>